<feature type="domain" description="Transposase InsH N-terminal" evidence="1">
    <location>
        <begin position="25"/>
        <end position="117"/>
    </location>
</feature>
<dbReference type="InterPro" id="IPR047629">
    <property type="entry name" value="IS1182_transpos"/>
</dbReference>
<name>A0AAE3DPH8_9FIRM</name>
<dbReference type="RefSeq" id="WP_308729276.1">
    <property type="nucleotide sequence ID" value="NZ_JAJEQF010000105.1"/>
</dbReference>
<dbReference type="AlphaFoldDB" id="A0AAE3DPH8"/>
<evidence type="ECO:0000259" key="2">
    <source>
        <dbReference type="Pfam" id="PF13751"/>
    </source>
</evidence>
<dbReference type="InterPro" id="IPR025668">
    <property type="entry name" value="Tnp_DDE_dom"/>
</dbReference>
<evidence type="ECO:0000313" key="3">
    <source>
        <dbReference type="EMBL" id="MCC2169370.1"/>
    </source>
</evidence>
<dbReference type="Proteomes" id="UP001199355">
    <property type="component" value="Unassembled WGS sequence"/>
</dbReference>
<dbReference type="InterPro" id="IPR008490">
    <property type="entry name" value="Transposase_InsH_N"/>
</dbReference>
<dbReference type="PANTHER" id="PTHR33408">
    <property type="entry name" value="TRANSPOSASE"/>
    <property type="match status" value="1"/>
</dbReference>
<organism evidence="3 4">
    <name type="scientific">Gallintestinimicrobium propionicum</name>
    <dbReference type="NCBI Taxonomy" id="2981770"/>
    <lineage>
        <taxon>Bacteria</taxon>
        <taxon>Bacillati</taxon>
        <taxon>Bacillota</taxon>
        <taxon>Clostridia</taxon>
        <taxon>Lachnospirales</taxon>
        <taxon>Lachnospiraceae</taxon>
        <taxon>Gallintestinimicrobium</taxon>
    </lineage>
</organism>
<accession>A0AAE3DPH8</accession>
<protein>
    <submittedName>
        <fullName evidence="3">IS1182 family transposase</fullName>
    </submittedName>
</protein>
<dbReference type="PANTHER" id="PTHR33408:SF2">
    <property type="entry name" value="TRANSPOSASE DDE DOMAIN-CONTAINING PROTEIN"/>
    <property type="match status" value="1"/>
</dbReference>
<proteinExistence type="predicted"/>
<evidence type="ECO:0000313" key="4">
    <source>
        <dbReference type="Proteomes" id="UP001199355"/>
    </source>
</evidence>
<evidence type="ECO:0000259" key="1">
    <source>
        <dbReference type="Pfam" id="PF05598"/>
    </source>
</evidence>
<dbReference type="EMBL" id="JAJEQF010000105">
    <property type="protein sequence ID" value="MCC2169370.1"/>
    <property type="molecule type" value="Genomic_DNA"/>
</dbReference>
<feature type="domain" description="Transposase DDE" evidence="2">
    <location>
        <begin position="391"/>
        <end position="516"/>
    </location>
</feature>
<reference evidence="3 4" key="1">
    <citation type="submission" date="2021-10" db="EMBL/GenBank/DDBJ databases">
        <title>Anaerobic single-cell dispensing facilitates the cultivation of human gut bacteria.</title>
        <authorList>
            <person name="Afrizal A."/>
        </authorList>
    </citation>
    <scope>NUCLEOTIDE SEQUENCE [LARGE SCALE GENOMIC DNA]</scope>
    <source>
        <strain evidence="3 4">CLA-AA-H244</strain>
    </source>
</reference>
<dbReference type="NCBIfam" id="NF033551">
    <property type="entry name" value="transpos_IS1182"/>
    <property type="match status" value="1"/>
</dbReference>
<sequence length="534" mass="63031">MTSKIKYQKNYTEFNETYQLVLPLSLEGFVPDDDSVRLLSHELEELDYTLLYKAYSSKGRNPAVDPKTMFKILTYAYSQNIYSSRKIEQACRRDINFMWLLAGQKAPDHSTIARFRTGFLAEACEDLFYQMVRRLKDAEELSMETVFIDGTKLEACANKYTFVWKKSVGKWEEKMFHKIQEAVRLLNHDYMQSFTVNAESRAQDLQKISDYLEEKCQQDGTEFVYGRGRRKSKNQKYLELFQRFRERQVTYDWHTASFHGRNNYCKTDPDATFMHMKDDHMRNAQLKPGYNIQIGVDSEYIVSADVFQDRNDVWTLVPFLKMMDKKLGFRYPSVTADSGYESEEGYTYLRSSGQKPYIKPQTYEKWKKRSFKQDISKRENMGYDKETDTYTCHAGKKLKALFVKKQKSKSGYESEVTVYECEDCANCPHKEKCTRAKGNKRLYISKSFLEKRQESYENILSETGIQYRMNRSIQVEGAFGVLKNDYEFQRFLLRGKTKVKLEILLLCMGYNLNKLHAKIQKERTRTYLFEVQSA</sequence>
<gene>
    <name evidence="3" type="ORF">LKD45_17080</name>
</gene>
<dbReference type="Pfam" id="PF05598">
    <property type="entry name" value="DUF772"/>
    <property type="match status" value="1"/>
</dbReference>
<dbReference type="Pfam" id="PF13751">
    <property type="entry name" value="DDE_Tnp_1_6"/>
    <property type="match status" value="1"/>
</dbReference>
<comment type="caution">
    <text evidence="3">The sequence shown here is derived from an EMBL/GenBank/DDBJ whole genome shotgun (WGS) entry which is preliminary data.</text>
</comment>
<keyword evidence="4" id="KW-1185">Reference proteome</keyword>